<keyword evidence="3" id="KW-0012">Acyltransferase</keyword>
<dbReference type="InterPro" id="IPR016035">
    <property type="entry name" value="Acyl_Trfase/lysoPLipase"/>
</dbReference>
<dbReference type="EC" id="2.3.1.39" evidence="1"/>
<evidence type="ECO:0000256" key="3">
    <source>
        <dbReference type="ARBA" id="ARBA00023315"/>
    </source>
</evidence>
<proteinExistence type="predicted"/>
<evidence type="ECO:0000259" key="5">
    <source>
        <dbReference type="SMART" id="SM00827"/>
    </source>
</evidence>
<dbReference type="PANTHER" id="PTHR42681">
    <property type="entry name" value="MALONYL-COA-ACYL CARRIER PROTEIN TRANSACYLASE, MITOCHONDRIAL"/>
    <property type="match status" value="1"/>
</dbReference>
<keyword evidence="2" id="KW-0808">Transferase</keyword>
<evidence type="ECO:0000256" key="2">
    <source>
        <dbReference type="ARBA" id="ARBA00022679"/>
    </source>
</evidence>
<dbReference type="Proteomes" id="UP000284049">
    <property type="component" value="Unassembled WGS sequence"/>
</dbReference>
<dbReference type="SUPFAM" id="SSF52151">
    <property type="entry name" value="FabD/lysophospholipase-like"/>
    <property type="match status" value="1"/>
</dbReference>
<evidence type="ECO:0000256" key="4">
    <source>
        <dbReference type="ARBA" id="ARBA00048462"/>
    </source>
</evidence>
<dbReference type="Gene3D" id="3.40.366.10">
    <property type="entry name" value="Malonyl-Coenzyme A Acyl Carrier Protein, domain 2"/>
    <property type="match status" value="1"/>
</dbReference>
<dbReference type="GO" id="GO:0005829">
    <property type="term" value="C:cytosol"/>
    <property type="evidence" value="ECO:0007669"/>
    <property type="project" value="TreeGrafter"/>
</dbReference>
<dbReference type="PANTHER" id="PTHR42681:SF1">
    <property type="entry name" value="MALONYL-COA-ACYL CARRIER PROTEIN TRANSACYLASE, MITOCHONDRIAL"/>
    <property type="match status" value="1"/>
</dbReference>
<dbReference type="SUPFAM" id="SSF55048">
    <property type="entry name" value="Probable ACP-binding domain of malonyl-CoA ACP transacylase"/>
    <property type="match status" value="1"/>
</dbReference>
<dbReference type="GO" id="GO:0004314">
    <property type="term" value="F:[acyl-carrier-protein] S-malonyltransferase activity"/>
    <property type="evidence" value="ECO:0007669"/>
    <property type="project" value="UniProtKB-EC"/>
</dbReference>
<dbReference type="InterPro" id="IPR016036">
    <property type="entry name" value="Malonyl_transacylase_ACP-bd"/>
</dbReference>
<comment type="catalytic activity">
    <reaction evidence="4">
        <text>holo-[ACP] + malonyl-CoA = malonyl-[ACP] + CoA</text>
        <dbReference type="Rhea" id="RHEA:41792"/>
        <dbReference type="Rhea" id="RHEA-COMP:9623"/>
        <dbReference type="Rhea" id="RHEA-COMP:9685"/>
        <dbReference type="ChEBI" id="CHEBI:57287"/>
        <dbReference type="ChEBI" id="CHEBI:57384"/>
        <dbReference type="ChEBI" id="CHEBI:64479"/>
        <dbReference type="ChEBI" id="CHEBI:78449"/>
        <dbReference type="EC" id="2.3.1.39"/>
    </reaction>
</comment>
<evidence type="ECO:0000313" key="6">
    <source>
        <dbReference type="EMBL" id="ROM78113.1"/>
    </source>
</evidence>
<evidence type="ECO:0000256" key="1">
    <source>
        <dbReference type="ARBA" id="ARBA00013258"/>
    </source>
</evidence>
<dbReference type="EMBL" id="MOBC01000013">
    <property type="protein sequence ID" value="ROM78113.1"/>
    <property type="molecule type" value="Genomic_DNA"/>
</dbReference>
<dbReference type="InterPro" id="IPR001227">
    <property type="entry name" value="Ac_transferase_dom_sf"/>
</dbReference>
<accession>A0A423FZ66</accession>
<dbReference type="AlphaFoldDB" id="A0A423FZ66"/>
<name>A0A423FZ66_9PSED</name>
<dbReference type="Pfam" id="PF00698">
    <property type="entry name" value="Acyl_transf_1"/>
    <property type="match status" value="1"/>
</dbReference>
<feature type="domain" description="Malonyl-CoA:ACP transacylase (MAT)" evidence="5">
    <location>
        <begin position="3"/>
        <end position="320"/>
    </location>
</feature>
<protein>
    <recommendedName>
        <fullName evidence="1">[acyl-carrier-protein] S-malonyltransferase</fullName>
        <ecNumber evidence="1">2.3.1.39</ecNumber>
    </recommendedName>
</protein>
<dbReference type="InterPro" id="IPR050858">
    <property type="entry name" value="Mal-CoA-ACP_Trans/PKS_FabD"/>
</dbReference>
<organism evidence="6 7">
    <name type="scientific">Pseudomonas brassicacearum</name>
    <dbReference type="NCBI Taxonomy" id="930166"/>
    <lineage>
        <taxon>Bacteria</taxon>
        <taxon>Pseudomonadati</taxon>
        <taxon>Pseudomonadota</taxon>
        <taxon>Gammaproteobacteria</taxon>
        <taxon>Pseudomonadales</taxon>
        <taxon>Pseudomonadaceae</taxon>
        <taxon>Pseudomonas</taxon>
    </lineage>
</organism>
<gene>
    <name evidence="6" type="ORF">BK652_23190</name>
</gene>
<sequence length="320" mass="34676">MFMFPGQGSDPSGSLLNLYRTGADTRRCIDDVFTAVEAGFSCLEPDAGIHFGELHRLLLTKSHPASLPYGLNPFGQFVASVSLFQVLGTLGLRPHALVGHSLGEIAATVCAGSFDIAQGLQAVNALNHACRELQGRGAMVWVAASAQDTHRLIEDSGLQELAIACINTANQTVVSGPNPAIDALLALVGTNLPRRHKLDLPYMSHHPALNREAEQFYQTLGQLPQHPLALPVYSCVARRFYCDEDDLKRGFANCLTHPTYFPEVLDQPLIRQASLYVNVGPGDTLARCVRTVQTHATSLAPLTQTPEQLNETITFLRGAQ</sequence>
<dbReference type="InterPro" id="IPR014043">
    <property type="entry name" value="Acyl_transferase_dom"/>
</dbReference>
<reference evidence="6 7" key="1">
    <citation type="submission" date="2016-10" db="EMBL/GenBank/DDBJ databases">
        <title>Comparative genome analysis of multiple Pseudomonas spp. focuses on biocontrol and plant growth promoting traits.</title>
        <authorList>
            <person name="Tao X.-Y."/>
            <person name="Taylor C.G."/>
        </authorList>
    </citation>
    <scope>NUCLEOTIDE SEQUENCE [LARGE SCALE GENOMIC DNA]</scope>
    <source>
        <strain evidence="6 7">Wood3</strain>
    </source>
</reference>
<evidence type="ECO:0000313" key="7">
    <source>
        <dbReference type="Proteomes" id="UP000284049"/>
    </source>
</evidence>
<dbReference type="GO" id="GO:0006633">
    <property type="term" value="P:fatty acid biosynthetic process"/>
    <property type="evidence" value="ECO:0007669"/>
    <property type="project" value="TreeGrafter"/>
</dbReference>
<comment type="caution">
    <text evidence="6">The sequence shown here is derived from an EMBL/GenBank/DDBJ whole genome shotgun (WGS) entry which is preliminary data.</text>
</comment>
<dbReference type="SMART" id="SM00827">
    <property type="entry name" value="PKS_AT"/>
    <property type="match status" value="1"/>
</dbReference>